<name>A0ABW4WYV2_9BACT</name>
<evidence type="ECO:0000313" key="10">
    <source>
        <dbReference type="Proteomes" id="UP001597369"/>
    </source>
</evidence>
<keyword evidence="3" id="KW-0813">Transport</keyword>
<evidence type="ECO:0000313" key="9">
    <source>
        <dbReference type="EMBL" id="MFD2067762.1"/>
    </source>
</evidence>
<dbReference type="SUPFAM" id="SSF56954">
    <property type="entry name" value="Outer membrane efflux proteins (OEP)"/>
    <property type="match status" value="1"/>
</dbReference>
<keyword evidence="8" id="KW-0175">Coiled coil</keyword>
<proteinExistence type="inferred from homology"/>
<evidence type="ECO:0000256" key="3">
    <source>
        <dbReference type="ARBA" id="ARBA00022448"/>
    </source>
</evidence>
<dbReference type="PANTHER" id="PTHR30026:SF20">
    <property type="entry name" value="OUTER MEMBRANE PROTEIN TOLC"/>
    <property type="match status" value="1"/>
</dbReference>
<keyword evidence="5" id="KW-0812">Transmembrane</keyword>
<evidence type="ECO:0000256" key="5">
    <source>
        <dbReference type="ARBA" id="ARBA00022692"/>
    </source>
</evidence>
<gene>
    <name evidence="9" type="ORF">ACFSKU_12775</name>
</gene>
<organism evidence="9 10">
    <name type="scientific">Pontibacter silvestris</name>
    <dbReference type="NCBI Taxonomy" id="2305183"/>
    <lineage>
        <taxon>Bacteria</taxon>
        <taxon>Pseudomonadati</taxon>
        <taxon>Bacteroidota</taxon>
        <taxon>Cytophagia</taxon>
        <taxon>Cytophagales</taxon>
        <taxon>Hymenobacteraceae</taxon>
        <taxon>Pontibacter</taxon>
    </lineage>
</organism>
<comment type="subcellular location">
    <subcellularLocation>
        <location evidence="1">Cell outer membrane</location>
    </subcellularLocation>
</comment>
<dbReference type="RefSeq" id="WP_229962602.1">
    <property type="nucleotide sequence ID" value="NZ_JAJJWI010000027.1"/>
</dbReference>
<protein>
    <submittedName>
        <fullName evidence="9">TolC family protein</fullName>
    </submittedName>
</protein>
<evidence type="ECO:0000256" key="2">
    <source>
        <dbReference type="ARBA" id="ARBA00007613"/>
    </source>
</evidence>
<comment type="caution">
    <text evidence="9">The sequence shown here is derived from an EMBL/GenBank/DDBJ whole genome shotgun (WGS) entry which is preliminary data.</text>
</comment>
<evidence type="ECO:0000256" key="7">
    <source>
        <dbReference type="ARBA" id="ARBA00023237"/>
    </source>
</evidence>
<dbReference type="EMBL" id="JBHUHV010000038">
    <property type="protein sequence ID" value="MFD2067762.1"/>
    <property type="molecule type" value="Genomic_DNA"/>
</dbReference>
<dbReference type="InterPro" id="IPR003423">
    <property type="entry name" value="OMP_efflux"/>
</dbReference>
<evidence type="ECO:0000256" key="6">
    <source>
        <dbReference type="ARBA" id="ARBA00023136"/>
    </source>
</evidence>
<keyword evidence="4" id="KW-1134">Transmembrane beta strand</keyword>
<feature type="coiled-coil region" evidence="8">
    <location>
        <begin position="51"/>
        <end position="85"/>
    </location>
</feature>
<dbReference type="Pfam" id="PF02321">
    <property type="entry name" value="OEP"/>
    <property type="match status" value="1"/>
</dbReference>
<keyword evidence="7" id="KW-0998">Cell outer membrane</keyword>
<feature type="coiled-coil region" evidence="8">
    <location>
        <begin position="157"/>
        <end position="184"/>
    </location>
</feature>
<evidence type="ECO:0000256" key="4">
    <source>
        <dbReference type="ARBA" id="ARBA00022452"/>
    </source>
</evidence>
<comment type="similarity">
    <text evidence="2">Belongs to the outer membrane factor (OMF) (TC 1.B.17) family.</text>
</comment>
<dbReference type="Gene3D" id="1.20.1600.10">
    <property type="entry name" value="Outer membrane efflux proteins (OEP)"/>
    <property type="match status" value="1"/>
</dbReference>
<evidence type="ECO:0000256" key="1">
    <source>
        <dbReference type="ARBA" id="ARBA00004442"/>
    </source>
</evidence>
<reference evidence="10" key="1">
    <citation type="journal article" date="2019" name="Int. J. Syst. Evol. Microbiol.">
        <title>The Global Catalogue of Microorganisms (GCM) 10K type strain sequencing project: providing services to taxonomists for standard genome sequencing and annotation.</title>
        <authorList>
            <consortium name="The Broad Institute Genomics Platform"/>
            <consortium name="The Broad Institute Genome Sequencing Center for Infectious Disease"/>
            <person name="Wu L."/>
            <person name="Ma J."/>
        </authorList>
    </citation>
    <scope>NUCLEOTIDE SEQUENCE [LARGE SCALE GENOMIC DNA]</scope>
    <source>
        <strain evidence="10">JCM 16545</strain>
    </source>
</reference>
<sequence>MKQLLSIPFNIFFSENKKKESSGKLYMLSLLILLLAFHSAAFSQNTRTISLQEAKELALEQNRLLSIAQEKVEESELKVTEARSRQYPLIYANGGYVYNGFSKDVTLPRGSLGVYPDQNVVVPQYDFPLLESRHSLIAANVVALQPITQLGKIKAGVRVAQSDVAIAETEVAKAEQQVKQGVEQLYYGLLITQKRQEEAQANIQLTEARLYDVESALLAGKTDEVNKIGLQAELASQQQKLLEISNQLEDYTFDLNETLGLPANTKLNLTEVQETTTALQPVEVYLQQAQKSNYDVRLAEENTQKAAHGVEAAKQDYIPSVSAVGGYMYQSVVSILPENNYFLGVQANWNILTFGRRKAVLNQRRSLQRQAEINLDRTKEQVEGRIAKAYRKIRQAQAMVSVAQKAVQYRRQELKLKEDRLAAGLNLKKDLLETQATLAKAEADFYSAQLNYNLALSELESATGAAE</sequence>
<keyword evidence="6" id="KW-0472">Membrane</keyword>
<dbReference type="InterPro" id="IPR051906">
    <property type="entry name" value="TolC-like"/>
</dbReference>
<evidence type="ECO:0000256" key="8">
    <source>
        <dbReference type="SAM" id="Coils"/>
    </source>
</evidence>
<accession>A0ABW4WYV2</accession>
<dbReference type="Proteomes" id="UP001597369">
    <property type="component" value="Unassembled WGS sequence"/>
</dbReference>
<keyword evidence="10" id="KW-1185">Reference proteome</keyword>
<dbReference type="PANTHER" id="PTHR30026">
    <property type="entry name" value="OUTER MEMBRANE PROTEIN TOLC"/>
    <property type="match status" value="1"/>
</dbReference>